<dbReference type="OrthoDB" id="894361at2"/>
<proteinExistence type="predicted"/>
<feature type="transmembrane region" description="Helical" evidence="1">
    <location>
        <begin position="7"/>
        <end position="26"/>
    </location>
</feature>
<feature type="transmembrane region" description="Helical" evidence="1">
    <location>
        <begin position="62"/>
        <end position="80"/>
    </location>
</feature>
<gene>
    <name evidence="2" type="ORF">DP923_12940</name>
</gene>
<organism evidence="2 3">
    <name type="scientific">Pontibacter arcticus</name>
    <dbReference type="NCBI Taxonomy" id="2080288"/>
    <lineage>
        <taxon>Bacteria</taxon>
        <taxon>Pseudomonadati</taxon>
        <taxon>Bacteroidota</taxon>
        <taxon>Cytophagia</taxon>
        <taxon>Cytophagales</taxon>
        <taxon>Hymenobacteraceae</taxon>
        <taxon>Pontibacter</taxon>
    </lineage>
</organism>
<dbReference type="RefSeq" id="WP_112306300.1">
    <property type="nucleotide sequence ID" value="NZ_QMDV01000004.1"/>
</dbReference>
<keyword evidence="1" id="KW-0812">Transmembrane</keyword>
<evidence type="ECO:0000256" key="1">
    <source>
        <dbReference type="SAM" id="Phobius"/>
    </source>
</evidence>
<keyword evidence="1" id="KW-0472">Membrane</keyword>
<reference evidence="2 3" key="1">
    <citation type="submission" date="2018-06" db="EMBL/GenBank/DDBJ databases">
        <authorList>
            <person name="Liu Z.-W."/>
        </authorList>
    </citation>
    <scope>NUCLEOTIDE SEQUENCE [LARGE SCALE GENOMIC DNA]</scope>
    <source>
        <strain evidence="2 3">2b14</strain>
    </source>
</reference>
<reference evidence="2 3" key="2">
    <citation type="submission" date="2018-07" db="EMBL/GenBank/DDBJ databases">
        <title>Pontibacter sp. 2b14 genomic sequence and assembly.</title>
        <authorList>
            <person name="Du Z.-J."/>
        </authorList>
    </citation>
    <scope>NUCLEOTIDE SEQUENCE [LARGE SCALE GENOMIC DNA]</scope>
    <source>
        <strain evidence="2 3">2b14</strain>
    </source>
</reference>
<sequence length="193" mass="21793">MIDTSSKLYNLSKILGIIFIICYWLSDSLFDAFWVLGLIPFAFIGTPLIIILLIAIFKKDNAALLVGLSIVVTILITEVFRSELLKSEKVLVATLDGDGSRIFLTLRENRKFELVADHMFGSKTFKGNYDIVGNKVIFLTRPYDNDFIPDTISIINDKLVLDFDSSGKPILGFANYFTIEDNKIKRTITTPIR</sequence>
<dbReference type="EMBL" id="QMDV01000004">
    <property type="protein sequence ID" value="RAU81620.1"/>
    <property type="molecule type" value="Genomic_DNA"/>
</dbReference>
<dbReference type="AlphaFoldDB" id="A0A364RB98"/>
<accession>A0A364RB98</accession>
<comment type="caution">
    <text evidence="2">The sequence shown here is derived from an EMBL/GenBank/DDBJ whole genome shotgun (WGS) entry which is preliminary data.</text>
</comment>
<evidence type="ECO:0000313" key="2">
    <source>
        <dbReference type="EMBL" id="RAU81620.1"/>
    </source>
</evidence>
<dbReference type="Proteomes" id="UP000251692">
    <property type="component" value="Unassembled WGS sequence"/>
</dbReference>
<name>A0A364RB98_9BACT</name>
<protein>
    <submittedName>
        <fullName evidence="2">Uncharacterized protein</fullName>
    </submittedName>
</protein>
<feature type="transmembrane region" description="Helical" evidence="1">
    <location>
        <begin position="32"/>
        <end position="55"/>
    </location>
</feature>
<evidence type="ECO:0000313" key="3">
    <source>
        <dbReference type="Proteomes" id="UP000251692"/>
    </source>
</evidence>
<keyword evidence="3" id="KW-1185">Reference proteome</keyword>
<keyword evidence="1" id="KW-1133">Transmembrane helix</keyword>